<dbReference type="KEGG" id="ncr:NCU08069"/>
<dbReference type="PaxDb" id="5141-EFNCRP00000008513"/>
<reference evidence="2 3" key="1">
    <citation type="journal article" date="2003" name="Nature">
        <title>The genome sequence of the filamentous fungus Neurospora crassa.</title>
        <authorList>
            <person name="Galagan J.E."/>
            <person name="Calvo S.E."/>
            <person name="Borkovich K.A."/>
            <person name="Selker E.U."/>
            <person name="Read N.D."/>
            <person name="Jaffe D."/>
            <person name="FitzHugh W."/>
            <person name="Ma L.J."/>
            <person name="Smirnov S."/>
            <person name="Purcell S."/>
            <person name="Rehman B."/>
            <person name="Elkins T."/>
            <person name="Engels R."/>
            <person name="Wang S."/>
            <person name="Nielsen C.B."/>
            <person name="Butler J."/>
            <person name="Endrizzi M."/>
            <person name="Qui D."/>
            <person name="Ianakiev P."/>
            <person name="Bell-Pedersen D."/>
            <person name="Nelson M.A."/>
            <person name="Werner-Washburne M."/>
            <person name="Selitrennikoff C.P."/>
            <person name="Kinsey J.A."/>
            <person name="Braun E.L."/>
            <person name="Zelter A."/>
            <person name="Schulte U."/>
            <person name="Kothe G.O."/>
            <person name="Jedd G."/>
            <person name="Mewes W."/>
            <person name="Staben C."/>
            <person name="Marcotte E."/>
            <person name="Greenberg D."/>
            <person name="Roy A."/>
            <person name="Foley K."/>
            <person name="Naylor J."/>
            <person name="Stange-Thomann N."/>
            <person name="Barrett R."/>
            <person name="Gnerre S."/>
            <person name="Kamal M."/>
            <person name="Kamvysselis M."/>
            <person name="Mauceli E."/>
            <person name="Bielke C."/>
            <person name="Rudd S."/>
            <person name="Frishman D."/>
            <person name="Krystofova S."/>
            <person name="Rasmussen C."/>
            <person name="Metzenberg R.L."/>
            <person name="Perkins D.D."/>
            <person name="Kroken S."/>
            <person name="Cogoni C."/>
            <person name="Macino G."/>
            <person name="Catcheside D."/>
            <person name="Li W."/>
            <person name="Pratt R.J."/>
            <person name="Osmani S.A."/>
            <person name="DeSouza C.P."/>
            <person name="Glass L."/>
            <person name="Orbach M.J."/>
            <person name="Berglund J.A."/>
            <person name="Voelker R."/>
            <person name="Yarden O."/>
            <person name="Plamann M."/>
            <person name="Seiler S."/>
            <person name="Dunlap J."/>
            <person name="Radford A."/>
            <person name="Aramayo R."/>
            <person name="Natvig D.O."/>
            <person name="Alex L.A."/>
            <person name="Mannhaupt G."/>
            <person name="Ebbole D.J."/>
            <person name="Freitag M."/>
            <person name="Paulsen I."/>
            <person name="Sachs M.S."/>
            <person name="Lander E.S."/>
            <person name="Nusbaum C."/>
            <person name="Birren B."/>
        </authorList>
    </citation>
    <scope>NUCLEOTIDE SEQUENCE [LARGE SCALE GENOMIC DNA]</scope>
    <source>
        <strain evidence="3">ATCC 24698 / 74-OR23-1A / CBS 708.71 / DSM 1257 / FGSC 987</strain>
    </source>
</reference>
<dbReference type="AlphaFoldDB" id="Q7SGL4"/>
<dbReference type="EMBL" id="CM002236">
    <property type="protein sequence ID" value="EAA35964.1"/>
    <property type="molecule type" value="Genomic_DNA"/>
</dbReference>
<evidence type="ECO:0000313" key="2">
    <source>
        <dbReference type="EMBL" id="EAA35964.1"/>
    </source>
</evidence>
<evidence type="ECO:0000256" key="1">
    <source>
        <dbReference type="SAM" id="MobiDB-lite"/>
    </source>
</evidence>
<feature type="compositionally biased region" description="Basic and acidic residues" evidence="1">
    <location>
        <begin position="62"/>
        <end position="74"/>
    </location>
</feature>
<organism evidence="2 3">
    <name type="scientific">Neurospora crassa (strain ATCC 24698 / 74-OR23-1A / CBS 708.71 / DSM 1257 / FGSC 987)</name>
    <dbReference type="NCBI Taxonomy" id="367110"/>
    <lineage>
        <taxon>Eukaryota</taxon>
        <taxon>Fungi</taxon>
        <taxon>Dikarya</taxon>
        <taxon>Ascomycota</taxon>
        <taxon>Pezizomycotina</taxon>
        <taxon>Sordariomycetes</taxon>
        <taxon>Sordariomycetidae</taxon>
        <taxon>Sordariales</taxon>
        <taxon>Sordariaceae</taxon>
        <taxon>Neurospora</taxon>
    </lineage>
</organism>
<dbReference type="OMA" id="VESMACE"/>
<gene>
    <name evidence="2" type="ORF">NCU08069</name>
</gene>
<proteinExistence type="predicted"/>
<feature type="region of interest" description="Disordered" evidence="1">
    <location>
        <begin position="525"/>
        <end position="556"/>
    </location>
</feature>
<evidence type="ECO:0000313" key="3">
    <source>
        <dbReference type="Proteomes" id="UP000001805"/>
    </source>
</evidence>
<protein>
    <submittedName>
        <fullName evidence="2">Uncharacterized protein</fullName>
    </submittedName>
</protein>
<name>Q7SGL4_NEUCR</name>
<dbReference type="RefSeq" id="XP_965200.1">
    <property type="nucleotide sequence ID" value="XM_960107.2"/>
</dbReference>
<accession>Q7SGL4</accession>
<feature type="region of interest" description="Disordered" evidence="1">
    <location>
        <begin position="87"/>
        <end position="115"/>
    </location>
</feature>
<dbReference type="GeneID" id="3881380"/>
<dbReference type="SMR" id="Q7SGL4"/>
<feature type="region of interest" description="Disordered" evidence="1">
    <location>
        <begin position="130"/>
        <end position="157"/>
    </location>
</feature>
<dbReference type="Proteomes" id="UP000001805">
    <property type="component" value="Chromosome 1, Linkage Group I"/>
</dbReference>
<sequence>MTADATIARGVIQTLANLKQSVKGMEEPQRVSEGDTPIAKETSEKEPGNVDNNADVKNATEPMKDGKNDNEKSDCGAPRIIMAYIPASAPASPPAPGRNTPEASNGGGRSETPNLTAKLNQAIHEYRAREERVGDLGQPDQEGYEGDTYSQGAHQGCCDHDHENQFAAHDEQYSPPHLQQGCNGHSLPYVNAPGCWTPYHPASSAPLYMQPPFGPPFQQQQQQQQYAVPYYPPVSQPYNLSFPSPHYFSNPHDYQYLPNPHHHQHFSIPFAPPARPPHVRSIPSYAHHPSPPHHQFLHPPSQDPNVLELTKHLHNIHAQLNGLDAAHEVEIWRHGKYNFHRRRAKHLRKIKREKVEEMVAVVRELRALGVGGYGRHHHQPPQPQGQQETWTQELMGWRTTAPGWGRGHGQPARYGQQEEQWLGGGYGYGHGYGRGHSKVEVEVEHNGGNGRCSCDENGAHVDSPPTDSAVESMACECECGCTTVDEEASPVGESSDVVMPAGAGETRARALSLDGMREQVKAVEAHEKQHKYGDGGGNEQGESAAKSSSCARAGSWSDAQVVISEELRGNWRKKMRD</sequence>
<feature type="compositionally biased region" description="Basic and acidic residues" evidence="1">
    <location>
        <begin position="24"/>
        <end position="33"/>
    </location>
</feature>
<keyword evidence="3" id="KW-1185">Reference proteome</keyword>
<dbReference type="OrthoDB" id="4585336at2759"/>
<dbReference type="VEuPathDB" id="FungiDB:NCU08069"/>
<dbReference type="HOGENOM" id="CLU_475744_0_0_1"/>
<feature type="region of interest" description="Disordered" evidence="1">
    <location>
        <begin position="21"/>
        <end position="75"/>
    </location>
</feature>
<dbReference type="InParanoid" id="Q7SGL4"/>